<dbReference type="PANTHER" id="PTHR31232:SF43">
    <property type="entry name" value="S-PROTEIN HOMOLOG 29-RELATED"/>
    <property type="match status" value="1"/>
</dbReference>
<organism evidence="7 8">
    <name type="scientific">Vicia faba</name>
    <name type="common">Broad bean</name>
    <name type="synonym">Faba vulgaris</name>
    <dbReference type="NCBI Taxonomy" id="3906"/>
    <lineage>
        <taxon>Eukaryota</taxon>
        <taxon>Viridiplantae</taxon>
        <taxon>Streptophyta</taxon>
        <taxon>Embryophyta</taxon>
        <taxon>Tracheophyta</taxon>
        <taxon>Spermatophyta</taxon>
        <taxon>Magnoliopsida</taxon>
        <taxon>eudicotyledons</taxon>
        <taxon>Gunneridae</taxon>
        <taxon>Pentapetalae</taxon>
        <taxon>rosids</taxon>
        <taxon>fabids</taxon>
        <taxon>Fabales</taxon>
        <taxon>Fabaceae</taxon>
        <taxon>Papilionoideae</taxon>
        <taxon>50 kb inversion clade</taxon>
        <taxon>NPAAA clade</taxon>
        <taxon>Hologalegina</taxon>
        <taxon>IRL clade</taxon>
        <taxon>Fabeae</taxon>
        <taxon>Vicia</taxon>
    </lineage>
</organism>
<comment type="similarity">
    <text evidence="2 6">Belongs to the plant self-incompatibility (S1) protein family.</text>
</comment>
<dbReference type="Proteomes" id="UP001157006">
    <property type="component" value="Chromosome 2"/>
</dbReference>
<dbReference type="PANTHER" id="PTHR31232">
    <property type="match status" value="1"/>
</dbReference>
<evidence type="ECO:0000256" key="1">
    <source>
        <dbReference type="ARBA" id="ARBA00004613"/>
    </source>
</evidence>
<dbReference type="GO" id="GO:0005576">
    <property type="term" value="C:extracellular region"/>
    <property type="evidence" value="ECO:0007669"/>
    <property type="project" value="UniProtKB-SubCell"/>
</dbReference>
<keyword evidence="8" id="KW-1185">Reference proteome</keyword>
<evidence type="ECO:0000313" key="7">
    <source>
        <dbReference type="EMBL" id="CAI8595959.1"/>
    </source>
</evidence>
<keyword evidence="5" id="KW-0732">Signal</keyword>
<name>A0AAV0ZGF9_VICFA</name>
<evidence type="ECO:0000256" key="4">
    <source>
        <dbReference type="ARBA" id="ARBA00022525"/>
    </source>
</evidence>
<dbReference type="InterPro" id="IPR010264">
    <property type="entry name" value="Self-incomp_S1"/>
</dbReference>
<evidence type="ECO:0000256" key="6">
    <source>
        <dbReference type="RuleBase" id="RU367044"/>
    </source>
</evidence>
<reference evidence="7 8" key="1">
    <citation type="submission" date="2023-01" db="EMBL/GenBank/DDBJ databases">
        <authorList>
            <person name="Kreplak J."/>
        </authorList>
    </citation>
    <scope>NUCLEOTIDE SEQUENCE [LARGE SCALE GENOMIC DNA]</scope>
</reference>
<keyword evidence="4 6" id="KW-0964">Secreted</keyword>
<dbReference type="EMBL" id="OX451737">
    <property type="protein sequence ID" value="CAI8595959.1"/>
    <property type="molecule type" value="Genomic_DNA"/>
</dbReference>
<proteinExistence type="inferred from homology"/>
<evidence type="ECO:0000256" key="3">
    <source>
        <dbReference type="ARBA" id="ARBA00022471"/>
    </source>
</evidence>
<comment type="subcellular location">
    <subcellularLocation>
        <location evidence="1 6">Secreted</location>
    </subcellularLocation>
</comment>
<evidence type="ECO:0000256" key="5">
    <source>
        <dbReference type="ARBA" id="ARBA00022729"/>
    </source>
</evidence>
<dbReference type="Pfam" id="PF05938">
    <property type="entry name" value="Self-incomp_S1"/>
    <property type="match status" value="1"/>
</dbReference>
<dbReference type="AlphaFoldDB" id="A0AAV0ZGF9"/>
<keyword evidence="3 6" id="KW-0713">Self-incompatibility</keyword>
<evidence type="ECO:0000256" key="2">
    <source>
        <dbReference type="ARBA" id="ARBA00005581"/>
    </source>
</evidence>
<accession>A0AAV0ZGF9</accession>
<protein>
    <recommendedName>
        <fullName evidence="6">S-protein homolog</fullName>
    </recommendedName>
</protein>
<evidence type="ECO:0000313" key="8">
    <source>
        <dbReference type="Proteomes" id="UP001157006"/>
    </source>
</evidence>
<dbReference type="GO" id="GO:0060320">
    <property type="term" value="P:rejection of self pollen"/>
    <property type="evidence" value="ECO:0007669"/>
    <property type="project" value="UniProtKB-KW"/>
</dbReference>
<gene>
    <name evidence="7" type="ORF">VFH_II010720</name>
</gene>
<sequence length="147" mass="16739">MDELNTIFIKFSILLIVIVSLETNVTSVKVIIINDIQPNPSPTGSIPLYLHCKSKDNDLGFHTLGIFGQSYQFSFNPSFPVIKTTLFFCSFAWPESSLHHYLDIYDYDRDSCTECIWKINKNGGSMFGVFHPWKSIGLMDRNSTSMV</sequence>